<accession>A0ABU7ERD0</accession>
<gene>
    <name evidence="1" type="ORF">CHARACLAT_005335</name>
</gene>
<evidence type="ECO:0000313" key="2">
    <source>
        <dbReference type="Proteomes" id="UP001352852"/>
    </source>
</evidence>
<comment type="caution">
    <text evidence="1">The sequence shown here is derived from an EMBL/GenBank/DDBJ whole genome shotgun (WGS) entry which is preliminary data.</text>
</comment>
<sequence length="103" mass="10850">MMSLCGCTLIGQQTNLDCAEMSPACIPLAGGSCHLTFGLILSNLQVSHLRMTQTSSSLALVFHGVSPVVWWVVLCIFSGKCIQNLAPETSVCIPASTLTPALL</sequence>
<reference evidence="1 2" key="1">
    <citation type="submission" date="2021-06" db="EMBL/GenBank/DDBJ databases">
        <authorList>
            <person name="Palmer J.M."/>
        </authorList>
    </citation>
    <scope>NUCLEOTIDE SEQUENCE [LARGE SCALE GENOMIC DNA]</scope>
    <source>
        <strain evidence="1 2">CL_MEX2019</strain>
        <tissue evidence="1">Muscle</tissue>
    </source>
</reference>
<dbReference type="EMBL" id="JAHUTJ010065838">
    <property type="protein sequence ID" value="MED6289670.1"/>
    <property type="molecule type" value="Genomic_DNA"/>
</dbReference>
<protein>
    <submittedName>
        <fullName evidence="1">Uncharacterized protein</fullName>
    </submittedName>
</protein>
<dbReference type="Proteomes" id="UP001352852">
    <property type="component" value="Unassembled WGS sequence"/>
</dbReference>
<keyword evidence="2" id="KW-1185">Reference proteome</keyword>
<evidence type="ECO:0000313" key="1">
    <source>
        <dbReference type="EMBL" id="MED6289670.1"/>
    </source>
</evidence>
<proteinExistence type="predicted"/>
<name>A0ABU7ERD0_9TELE</name>
<organism evidence="1 2">
    <name type="scientific">Characodon lateralis</name>
    <dbReference type="NCBI Taxonomy" id="208331"/>
    <lineage>
        <taxon>Eukaryota</taxon>
        <taxon>Metazoa</taxon>
        <taxon>Chordata</taxon>
        <taxon>Craniata</taxon>
        <taxon>Vertebrata</taxon>
        <taxon>Euteleostomi</taxon>
        <taxon>Actinopterygii</taxon>
        <taxon>Neopterygii</taxon>
        <taxon>Teleostei</taxon>
        <taxon>Neoteleostei</taxon>
        <taxon>Acanthomorphata</taxon>
        <taxon>Ovalentaria</taxon>
        <taxon>Atherinomorphae</taxon>
        <taxon>Cyprinodontiformes</taxon>
        <taxon>Goodeidae</taxon>
        <taxon>Characodon</taxon>
    </lineage>
</organism>